<protein>
    <submittedName>
        <fullName evidence="1">Uncharacterized protein</fullName>
    </submittedName>
</protein>
<dbReference type="InterPro" id="IPR008928">
    <property type="entry name" value="6-hairpin_glycosidase_sf"/>
</dbReference>
<dbReference type="Gene3D" id="1.50.10.10">
    <property type="match status" value="1"/>
</dbReference>
<name>A0A969TXX7_9BACI</name>
<dbReference type="EMBL" id="JAATHJ010000026">
    <property type="protein sequence ID" value="NJP38634.1"/>
    <property type="molecule type" value="Genomic_DNA"/>
</dbReference>
<dbReference type="RefSeq" id="WP_168008312.1">
    <property type="nucleotide sequence ID" value="NZ_JAATHJ010000026.1"/>
</dbReference>
<reference evidence="1 2" key="1">
    <citation type="submission" date="2020-03" db="EMBL/GenBank/DDBJ databases">
        <title>Assessment of the enzymatic potential of alkaline-tolerant lipase obtained from Bacillus luteus H11 (technogenic soil) for the bioremediation of saline soils contaminated with petroleum substances.</title>
        <authorList>
            <person name="Kalwasinska A."/>
        </authorList>
    </citation>
    <scope>NUCLEOTIDE SEQUENCE [LARGE SCALE GENOMIC DNA]</scope>
    <source>
        <strain evidence="1 2">H11</strain>
    </source>
</reference>
<gene>
    <name evidence="1" type="ORF">HCN83_13720</name>
</gene>
<organism evidence="1 2">
    <name type="scientific">Alkalicoccus luteus</name>
    <dbReference type="NCBI Taxonomy" id="1237094"/>
    <lineage>
        <taxon>Bacteria</taxon>
        <taxon>Bacillati</taxon>
        <taxon>Bacillota</taxon>
        <taxon>Bacilli</taxon>
        <taxon>Bacillales</taxon>
        <taxon>Bacillaceae</taxon>
        <taxon>Alkalicoccus</taxon>
    </lineage>
</organism>
<dbReference type="InterPro" id="IPR012341">
    <property type="entry name" value="6hp_glycosidase-like_sf"/>
</dbReference>
<evidence type="ECO:0000313" key="2">
    <source>
        <dbReference type="Proteomes" id="UP000752012"/>
    </source>
</evidence>
<dbReference type="AlphaFoldDB" id="A0A969TXX7"/>
<proteinExistence type="predicted"/>
<comment type="caution">
    <text evidence="1">The sequence shown here is derived from an EMBL/GenBank/DDBJ whole genome shotgun (WGS) entry which is preliminary data.</text>
</comment>
<sequence>MSIHNWFTSAFTQLQQDTETSFQLRGRLVFFLSIGYADQRAAVIPFRSASWKAAKRDIEAYLTSSMADKPVSIKVDVVTNVEPIDGAAFLTLLTKTKKNYMRRGISFDADFHHAFMEQEVLGNAFIRFSKHHHRAYIAEQNVHRYISKHRPDTKPIDFQNVHAVYLFDTQGVFCDERGPVTLLTGAYDNGRRQESLTEKSVEQLIQTGQQKLCDMLQESGEFQYGVFAPFSTPINHYNMLRHASSLYALAESCDVHRDPEALNAVKRGLDFLLQERTVSHPHGLFVRDGTNPDTYEYKLGTNAAAVLALTKYVEVAGRNGNEAYVEAAQKLAMAMEFFQQPDGSFQHVFEYETFELKEAFRIVYYEGEAAFAWMRLYQLDQDDRWLNNVKSAFDHFIANDYWKHHDHWLSYCTNELVKIVPERAYFKFGLQNAAGKLDFMYERKTTYPTFLELLLATNELIQRVKESEHADLLDLIDEDAVMRTIHLRADYQRNGYFYPEIAMYMKHPDTLAGGFFIRHHSFRMRIDDIEHYVSGYCGYINILKRAGVVIS</sequence>
<dbReference type="Proteomes" id="UP000752012">
    <property type="component" value="Unassembled WGS sequence"/>
</dbReference>
<keyword evidence="2" id="KW-1185">Reference proteome</keyword>
<evidence type="ECO:0000313" key="1">
    <source>
        <dbReference type="EMBL" id="NJP38634.1"/>
    </source>
</evidence>
<dbReference type="SUPFAM" id="SSF48208">
    <property type="entry name" value="Six-hairpin glycosidases"/>
    <property type="match status" value="1"/>
</dbReference>
<dbReference type="GO" id="GO:0005975">
    <property type="term" value="P:carbohydrate metabolic process"/>
    <property type="evidence" value="ECO:0007669"/>
    <property type="project" value="InterPro"/>
</dbReference>
<accession>A0A969TXX7</accession>